<evidence type="ECO:0000313" key="2">
    <source>
        <dbReference type="EMBL" id="PTB36397.1"/>
    </source>
</evidence>
<evidence type="ECO:0000313" key="3">
    <source>
        <dbReference type="Proteomes" id="UP000240493"/>
    </source>
</evidence>
<sequence length="314" mass="35161">MASNARNPGHGAAHYFHRPHRDPRMRAGYVLVSEERESGSEYSGSTCCCCSSCESSCSCEEYSEDDHEEEEDDDGDDEVVIEEEEEEGYWSDCSACWARRIIGRRGRTGRTNGNQYMNIPRTVEERDSLQGHRHRNQREQHRGRNETPQRDQRNANRVTFRSTNSIINGSDNNGHSAAETPSFRGLLDRIVSTTRQLRQGEEHTRHLRSWIRVLEDLQRLQRVDSEPGANTTAVSAPRTTASAVAGLVPNTSPTMAAARAGQQSPSSGTALGRAATASGTEAEAQTRAYPRRRAGREWFMSGGRSTSIHRRRRL</sequence>
<dbReference type="AlphaFoldDB" id="A0A2T3YV34"/>
<evidence type="ECO:0000256" key="1">
    <source>
        <dbReference type="SAM" id="MobiDB-lite"/>
    </source>
</evidence>
<dbReference type="EMBL" id="KZ679270">
    <property type="protein sequence ID" value="PTB36397.1"/>
    <property type="molecule type" value="Genomic_DNA"/>
</dbReference>
<feature type="compositionally biased region" description="Polar residues" evidence="1">
    <location>
        <begin position="155"/>
        <end position="175"/>
    </location>
</feature>
<dbReference type="OrthoDB" id="4900619at2759"/>
<feature type="region of interest" description="Disordered" evidence="1">
    <location>
        <begin position="107"/>
        <end position="180"/>
    </location>
</feature>
<name>A0A2T3YV34_TRIA4</name>
<organism evidence="2 3">
    <name type="scientific">Trichoderma asperellum (strain ATCC 204424 / CBS 433.97 / NBRC 101777)</name>
    <dbReference type="NCBI Taxonomy" id="1042311"/>
    <lineage>
        <taxon>Eukaryota</taxon>
        <taxon>Fungi</taxon>
        <taxon>Dikarya</taxon>
        <taxon>Ascomycota</taxon>
        <taxon>Pezizomycotina</taxon>
        <taxon>Sordariomycetes</taxon>
        <taxon>Hypocreomycetidae</taxon>
        <taxon>Hypocreales</taxon>
        <taxon>Hypocreaceae</taxon>
        <taxon>Trichoderma</taxon>
    </lineage>
</organism>
<accession>A0A2T3YV34</accession>
<protein>
    <submittedName>
        <fullName evidence="2">Uncharacterized protein</fullName>
    </submittedName>
</protein>
<feature type="region of interest" description="Disordered" evidence="1">
    <location>
        <begin position="258"/>
        <end position="314"/>
    </location>
</feature>
<keyword evidence="3" id="KW-1185">Reference proteome</keyword>
<feature type="non-terminal residue" evidence="2">
    <location>
        <position position="314"/>
    </location>
</feature>
<feature type="compositionally biased region" description="Basic and acidic residues" evidence="1">
    <location>
        <begin position="137"/>
        <end position="154"/>
    </location>
</feature>
<proteinExistence type="predicted"/>
<reference evidence="2 3" key="1">
    <citation type="submission" date="2016-07" db="EMBL/GenBank/DDBJ databases">
        <title>Multiple horizontal gene transfer events from other fungi enriched the ability of initially mycotrophic Trichoderma (Ascomycota) to feed on dead plant biomass.</title>
        <authorList>
            <consortium name="DOE Joint Genome Institute"/>
            <person name="Aerts A."/>
            <person name="Atanasova L."/>
            <person name="Chenthamara K."/>
            <person name="Zhang J."/>
            <person name="Grujic M."/>
            <person name="Henrissat B."/>
            <person name="Kuo A."/>
            <person name="Salamov A."/>
            <person name="Lipzen A."/>
            <person name="Labutti K."/>
            <person name="Barry K."/>
            <person name="Miao Y."/>
            <person name="Rahimi M.J."/>
            <person name="Shen Q."/>
            <person name="Grigoriev I.V."/>
            <person name="Kubicek C.P."/>
            <person name="Druzhinina I.S."/>
        </authorList>
    </citation>
    <scope>NUCLEOTIDE SEQUENCE [LARGE SCALE GENOMIC DNA]</scope>
    <source>
        <strain evidence="2 3">CBS 433.97</strain>
    </source>
</reference>
<dbReference type="Proteomes" id="UP000240493">
    <property type="component" value="Unassembled WGS sequence"/>
</dbReference>
<gene>
    <name evidence="2" type="ORF">M441DRAFT_117684</name>
</gene>